<reference evidence="1" key="1">
    <citation type="journal article" date="2014" name="Nat. Genet.">
        <title>Genome and transcriptome of the porcine whipworm Trichuris suis.</title>
        <authorList>
            <person name="Jex A.R."/>
            <person name="Nejsum P."/>
            <person name="Schwarz E.M."/>
            <person name="Hu L."/>
            <person name="Young N.D."/>
            <person name="Hall R.S."/>
            <person name="Korhonen P.K."/>
            <person name="Liao S."/>
            <person name="Thamsborg S."/>
            <person name="Xia J."/>
            <person name="Xu P."/>
            <person name="Wang S."/>
            <person name="Scheerlinck J.P."/>
            <person name="Hofmann A."/>
            <person name="Sternberg P.W."/>
            <person name="Wang J."/>
            <person name="Gasser R.B."/>
        </authorList>
    </citation>
    <scope>NUCLEOTIDE SEQUENCE [LARGE SCALE GENOMIC DNA]</scope>
    <source>
        <strain evidence="1">DCEP-RM93F</strain>
    </source>
</reference>
<accession>A0A085MXX1</accession>
<gene>
    <name evidence="1" type="ORF">M514_25786</name>
</gene>
<dbReference type="EMBL" id="KL367603">
    <property type="protein sequence ID" value="KFD62067.1"/>
    <property type="molecule type" value="Genomic_DNA"/>
</dbReference>
<proteinExistence type="predicted"/>
<protein>
    <submittedName>
        <fullName evidence="1">Uncharacterized protein</fullName>
    </submittedName>
</protein>
<dbReference type="Proteomes" id="UP000030758">
    <property type="component" value="Unassembled WGS sequence"/>
</dbReference>
<organism evidence="1">
    <name type="scientific">Trichuris suis</name>
    <name type="common">pig whipworm</name>
    <dbReference type="NCBI Taxonomy" id="68888"/>
    <lineage>
        <taxon>Eukaryota</taxon>
        <taxon>Metazoa</taxon>
        <taxon>Ecdysozoa</taxon>
        <taxon>Nematoda</taxon>
        <taxon>Enoplea</taxon>
        <taxon>Dorylaimia</taxon>
        <taxon>Trichinellida</taxon>
        <taxon>Trichuridae</taxon>
        <taxon>Trichuris</taxon>
    </lineage>
</organism>
<name>A0A085MXX1_9BILA</name>
<dbReference type="AlphaFoldDB" id="A0A085MXX1"/>
<evidence type="ECO:0000313" key="1">
    <source>
        <dbReference type="EMBL" id="KFD62067.1"/>
    </source>
</evidence>
<sequence length="84" mass="9577">MPRFTKFQCYEEAEFIPVFALRRICGGVIRCYEEKGKDTITSITSFIKRPIPAEADGQPQPSMSKHVGISYPPVLTTLQRRTNK</sequence>